<dbReference type="EMBL" id="LWGZ01000874">
    <property type="protein sequence ID" value="OAX55926.1"/>
    <property type="molecule type" value="Genomic_DNA"/>
</dbReference>
<dbReference type="Pfam" id="PF07479">
    <property type="entry name" value="NAD_Gly3P_dh_C"/>
    <property type="match status" value="1"/>
</dbReference>
<evidence type="ECO:0000313" key="3">
    <source>
        <dbReference type="Proteomes" id="UP000092021"/>
    </source>
</evidence>
<evidence type="ECO:0000259" key="1">
    <source>
        <dbReference type="Pfam" id="PF07479"/>
    </source>
</evidence>
<dbReference type="GO" id="GO:0006072">
    <property type="term" value="P:glycerol-3-phosphate metabolic process"/>
    <property type="evidence" value="ECO:0007669"/>
    <property type="project" value="InterPro"/>
</dbReference>
<dbReference type="AlphaFoldDB" id="A0A657ITS9"/>
<gene>
    <name evidence="2" type="ORF">A5N15_09765</name>
</gene>
<feature type="domain" description="Glycerol-3-phosphate dehydrogenase NAD-dependent C-terminal" evidence="1">
    <location>
        <begin position="1"/>
        <end position="44"/>
    </location>
</feature>
<dbReference type="SUPFAM" id="SSF48179">
    <property type="entry name" value="6-phosphogluconate dehydrogenase C-terminal domain-like"/>
    <property type="match status" value="1"/>
</dbReference>
<organism evidence="2 3">
    <name type="scientific">Rothia kristinae</name>
    <dbReference type="NCBI Taxonomy" id="37923"/>
    <lineage>
        <taxon>Bacteria</taxon>
        <taxon>Bacillati</taxon>
        <taxon>Actinomycetota</taxon>
        <taxon>Actinomycetes</taxon>
        <taxon>Micrococcales</taxon>
        <taxon>Micrococcaceae</taxon>
        <taxon>Rothia</taxon>
    </lineage>
</organism>
<dbReference type="Gene3D" id="1.10.1040.10">
    <property type="entry name" value="N-(1-d-carboxylethyl)-l-norvaline Dehydrogenase, domain 2"/>
    <property type="match status" value="1"/>
</dbReference>
<dbReference type="InterPro" id="IPR008927">
    <property type="entry name" value="6-PGluconate_DH-like_C_sf"/>
</dbReference>
<sequence length="61" mass="6775">MTQTAEGMKSARVVLELARRHGVEMPIVEAVVAVLEGRVAVEQLQPMLLGRRLKAETPHRD</sequence>
<dbReference type="GO" id="GO:0005975">
    <property type="term" value="P:carbohydrate metabolic process"/>
    <property type="evidence" value="ECO:0007669"/>
    <property type="project" value="InterPro"/>
</dbReference>
<name>A0A657ITS9_9MICC</name>
<accession>A0A657ITS9</accession>
<dbReference type="Proteomes" id="UP000092021">
    <property type="component" value="Unassembled WGS sequence"/>
</dbReference>
<proteinExistence type="predicted"/>
<dbReference type="InterPro" id="IPR006109">
    <property type="entry name" value="G3P_DH_NAD-dep_C"/>
</dbReference>
<protein>
    <recommendedName>
        <fullName evidence="1">Glycerol-3-phosphate dehydrogenase NAD-dependent C-terminal domain-containing protein</fullName>
    </recommendedName>
</protein>
<evidence type="ECO:0000313" key="2">
    <source>
        <dbReference type="EMBL" id="OAX55926.1"/>
    </source>
</evidence>
<comment type="caution">
    <text evidence="2">The sequence shown here is derived from an EMBL/GenBank/DDBJ whole genome shotgun (WGS) entry which is preliminary data.</text>
</comment>
<dbReference type="InterPro" id="IPR013328">
    <property type="entry name" value="6PGD_dom2"/>
</dbReference>
<reference evidence="2 3" key="1">
    <citation type="submission" date="2016-04" db="EMBL/GenBank/DDBJ databases">
        <title>Identification of putative biosynthetic pathways for the production of bioactive secondary metabolites by the marine actinomycete Kocuria kristinae RUTW2-3.</title>
        <authorList>
            <person name="Waterworth S.C."/>
            <person name="Walmsley T.A."/>
            <person name="Matongo T."/>
            <person name="Davies-Coleman M.T."/>
            <person name="Dorrington R.A."/>
        </authorList>
    </citation>
    <scope>NUCLEOTIDE SEQUENCE [LARGE SCALE GENOMIC DNA]</scope>
    <source>
        <strain evidence="2 3">RUTW4-5</strain>
    </source>
</reference>